<evidence type="ECO:0000313" key="3">
    <source>
        <dbReference type="Proteomes" id="UP000027439"/>
    </source>
</evidence>
<proteinExistence type="predicted"/>
<dbReference type="AlphaFoldDB" id="A0A069NM74"/>
<reference evidence="4" key="3">
    <citation type="journal article" date="2019" name="Int. J. Syst. Evol. Microbiol.">
        <title>The Global Catalogue of Microorganisms (GCM) 10K type strain sequencing project: providing services to taxonomists for standard genome sequencing and annotation.</title>
        <authorList>
            <consortium name="The Broad Institute Genomics Platform"/>
            <consortium name="The Broad Institute Genome Sequencing Center for Infectious Disease"/>
            <person name="Wu L."/>
            <person name="Ma J."/>
        </authorList>
    </citation>
    <scope>NUCLEOTIDE SEQUENCE [LARGE SCALE GENOMIC DNA]</scope>
    <source>
        <strain evidence="4">CGMCC 1.11013</strain>
    </source>
</reference>
<sequence>MASNSFFLNRAVARNADWQVNYPALAMASTIDAVDERRKQIVVAAADETSLRAVFFSSLGAILDFHATWDELERSGKGWLAFTIRWNRWWLPNVDHVKCLEQHAFAPTDLRFANRDLAVASGDTASFREYLDVVELHYRRDAAISSVLFPPNAISAVETSPINAGLRHS</sequence>
<evidence type="ECO:0000313" key="2">
    <source>
        <dbReference type="EMBL" id="KDR29307.1"/>
    </source>
</evidence>
<dbReference type="EMBL" id="BMEG01000014">
    <property type="protein sequence ID" value="GGD94254.1"/>
    <property type="molecule type" value="Genomic_DNA"/>
</dbReference>
<dbReference type="STRING" id="1071679.BG57_18050"/>
<comment type="caution">
    <text evidence="2">The sequence shown here is derived from an EMBL/GenBank/DDBJ whole genome shotgun (WGS) entry which is preliminary data.</text>
</comment>
<keyword evidence="4" id="KW-1185">Reference proteome</keyword>
<dbReference type="Proteomes" id="UP000027439">
    <property type="component" value="Unassembled WGS sequence"/>
</dbReference>
<dbReference type="eggNOG" id="ENOG50317A2">
    <property type="taxonomic scope" value="Bacteria"/>
</dbReference>
<reference evidence="2 3" key="2">
    <citation type="submission" date="2014-03" db="EMBL/GenBank/DDBJ databases">
        <title>Draft Genome Sequences of Four Burkholderia Strains.</title>
        <authorList>
            <person name="Liu X.Y."/>
            <person name="Li C.X."/>
            <person name="Xu J.H."/>
        </authorList>
    </citation>
    <scope>NUCLEOTIDE SEQUENCE [LARGE SCALE GENOMIC DNA]</scope>
    <source>
        <strain evidence="2 3">R27</strain>
    </source>
</reference>
<reference evidence="1" key="4">
    <citation type="submission" date="2024-05" db="EMBL/GenBank/DDBJ databases">
        <authorList>
            <person name="Sun Q."/>
            <person name="Zhou Y."/>
        </authorList>
    </citation>
    <scope>NUCLEOTIDE SEQUENCE</scope>
    <source>
        <strain evidence="1">CGMCC 1.11013</strain>
    </source>
</reference>
<reference evidence="1" key="1">
    <citation type="journal article" date="2014" name="Int. J. Syst. Evol. Microbiol.">
        <title>Complete genome of a new Firmicutes species belonging to the dominant human colonic microbiota ('Ruminococcus bicirculans') reveals two chromosomes and a selective capacity to utilize plant glucans.</title>
        <authorList>
            <consortium name="NISC Comparative Sequencing Program"/>
            <person name="Wegmann U."/>
            <person name="Louis P."/>
            <person name="Goesmann A."/>
            <person name="Henrissat B."/>
            <person name="Duncan S.H."/>
            <person name="Flint H.J."/>
        </authorList>
    </citation>
    <scope>NUCLEOTIDE SEQUENCE</scope>
    <source>
        <strain evidence="1">CGMCC 1.11013</strain>
    </source>
</reference>
<gene>
    <name evidence="2" type="ORF">BG57_18050</name>
    <name evidence="1" type="ORF">GCM10010985_56150</name>
</gene>
<name>A0A069NM74_9BURK</name>
<protein>
    <submittedName>
        <fullName evidence="2">Uncharacterized protein</fullName>
    </submittedName>
</protein>
<accession>A0A069NM74</accession>
<dbReference type="RefSeq" id="WP_229754099.1">
    <property type="nucleotide sequence ID" value="NZ_BMEG01000014.1"/>
</dbReference>
<dbReference type="Proteomes" id="UP000597138">
    <property type="component" value="Unassembled WGS sequence"/>
</dbReference>
<dbReference type="EMBL" id="JFHE01000031">
    <property type="protein sequence ID" value="KDR29307.1"/>
    <property type="molecule type" value="Genomic_DNA"/>
</dbReference>
<organism evidence="2 3">
    <name type="scientific">Caballeronia grimmiae</name>
    <dbReference type="NCBI Taxonomy" id="1071679"/>
    <lineage>
        <taxon>Bacteria</taxon>
        <taxon>Pseudomonadati</taxon>
        <taxon>Pseudomonadota</taxon>
        <taxon>Betaproteobacteria</taxon>
        <taxon>Burkholderiales</taxon>
        <taxon>Burkholderiaceae</taxon>
        <taxon>Caballeronia</taxon>
    </lineage>
</organism>
<evidence type="ECO:0000313" key="4">
    <source>
        <dbReference type="Proteomes" id="UP000597138"/>
    </source>
</evidence>
<evidence type="ECO:0000313" key="1">
    <source>
        <dbReference type="EMBL" id="GGD94254.1"/>
    </source>
</evidence>